<dbReference type="RefSeq" id="WP_394301348.1">
    <property type="nucleotide sequence ID" value="NZ_JBHMQT010000025.1"/>
</dbReference>
<evidence type="ECO:0000313" key="1">
    <source>
        <dbReference type="EMBL" id="MFC0863182.1"/>
    </source>
</evidence>
<dbReference type="EMBL" id="JBHMQT010000025">
    <property type="protein sequence ID" value="MFC0863182.1"/>
    <property type="molecule type" value="Genomic_DNA"/>
</dbReference>
<sequence>MPRRGADPVIAGCDAAPDIQAPQGELFQPALNQVRGEAGELPVRAAGEARAGDAQRQRQAAAQSDELGGGLAFRFDALRPEDRRQHVMRLLRLQRSEIERRGPRPRLDRDGRLAEAWALRGELGYAAGDLAAAASDLDRAVELGGTPEMRFNRAVVRQEAGRYADAAADYEIVLAATGEEDCRERLDFCLTALRGQDRADLTA</sequence>
<dbReference type="Proteomes" id="UP001589870">
    <property type="component" value="Unassembled WGS sequence"/>
</dbReference>
<dbReference type="Gene3D" id="1.25.40.10">
    <property type="entry name" value="Tetratricopeptide repeat domain"/>
    <property type="match status" value="1"/>
</dbReference>
<accession>A0ABV6U5A2</accession>
<comment type="caution">
    <text evidence="1">The sequence shown here is derived from an EMBL/GenBank/DDBJ whole genome shotgun (WGS) entry which is preliminary data.</text>
</comment>
<evidence type="ECO:0008006" key="3">
    <source>
        <dbReference type="Google" id="ProtNLM"/>
    </source>
</evidence>
<dbReference type="InterPro" id="IPR011990">
    <property type="entry name" value="TPR-like_helical_dom_sf"/>
</dbReference>
<protein>
    <recommendedName>
        <fullName evidence="3">Tetratricopeptide repeat protein</fullName>
    </recommendedName>
</protein>
<name>A0ABV6U5A2_9ACTN</name>
<evidence type="ECO:0000313" key="2">
    <source>
        <dbReference type="Proteomes" id="UP001589870"/>
    </source>
</evidence>
<proteinExistence type="predicted"/>
<gene>
    <name evidence="1" type="ORF">ACFHYQ_12845</name>
</gene>
<organism evidence="1 2">
    <name type="scientific">Sphaerimonospora cavernae</name>
    <dbReference type="NCBI Taxonomy" id="1740611"/>
    <lineage>
        <taxon>Bacteria</taxon>
        <taxon>Bacillati</taxon>
        <taxon>Actinomycetota</taxon>
        <taxon>Actinomycetes</taxon>
        <taxon>Streptosporangiales</taxon>
        <taxon>Streptosporangiaceae</taxon>
        <taxon>Sphaerimonospora</taxon>
    </lineage>
</organism>
<keyword evidence="2" id="KW-1185">Reference proteome</keyword>
<reference evidence="1 2" key="1">
    <citation type="submission" date="2024-09" db="EMBL/GenBank/DDBJ databases">
        <authorList>
            <person name="Sun Q."/>
            <person name="Mori K."/>
        </authorList>
    </citation>
    <scope>NUCLEOTIDE SEQUENCE [LARGE SCALE GENOMIC DNA]</scope>
    <source>
        <strain evidence="1 2">TBRC 1851</strain>
    </source>
</reference>
<dbReference type="SUPFAM" id="SSF48452">
    <property type="entry name" value="TPR-like"/>
    <property type="match status" value="1"/>
</dbReference>